<dbReference type="EMBL" id="KN833002">
    <property type="protein sequence ID" value="KIM80895.1"/>
    <property type="molecule type" value="Genomic_DNA"/>
</dbReference>
<evidence type="ECO:0000313" key="1">
    <source>
        <dbReference type="EMBL" id="KIM80895.1"/>
    </source>
</evidence>
<dbReference type="AlphaFoldDB" id="A0A0C3F870"/>
<sequence length="81" mass="8727">MSLTMSLSVGPSINSQSSTYRTFLVTAPPSATSQSTSCKSIFQQVREPSTVSLVQHPTVLGRPTLSHSLCPRAWHVQGLAR</sequence>
<keyword evidence="2" id="KW-1185">Reference proteome</keyword>
<evidence type="ECO:0000313" key="2">
    <source>
        <dbReference type="Proteomes" id="UP000054166"/>
    </source>
</evidence>
<dbReference type="Proteomes" id="UP000054166">
    <property type="component" value="Unassembled WGS sequence"/>
</dbReference>
<gene>
    <name evidence="1" type="ORF">PILCRDRAFT_522573</name>
</gene>
<name>A0A0C3F870_PILCF</name>
<organism evidence="1 2">
    <name type="scientific">Piloderma croceum (strain F 1598)</name>
    <dbReference type="NCBI Taxonomy" id="765440"/>
    <lineage>
        <taxon>Eukaryota</taxon>
        <taxon>Fungi</taxon>
        <taxon>Dikarya</taxon>
        <taxon>Basidiomycota</taxon>
        <taxon>Agaricomycotina</taxon>
        <taxon>Agaricomycetes</taxon>
        <taxon>Agaricomycetidae</taxon>
        <taxon>Atheliales</taxon>
        <taxon>Atheliaceae</taxon>
        <taxon>Piloderma</taxon>
    </lineage>
</organism>
<dbReference type="InParanoid" id="A0A0C3F870"/>
<dbReference type="HOGENOM" id="CLU_2574706_0_0_1"/>
<reference evidence="2" key="2">
    <citation type="submission" date="2015-01" db="EMBL/GenBank/DDBJ databases">
        <title>Evolutionary Origins and Diversification of the Mycorrhizal Mutualists.</title>
        <authorList>
            <consortium name="DOE Joint Genome Institute"/>
            <consortium name="Mycorrhizal Genomics Consortium"/>
            <person name="Kohler A."/>
            <person name="Kuo A."/>
            <person name="Nagy L.G."/>
            <person name="Floudas D."/>
            <person name="Copeland A."/>
            <person name="Barry K.W."/>
            <person name="Cichocki N."/>
            <person name="Veneault-Fourrey C."/>
            <person name="LaButti K."/>
            <person name="Lindquist E.A."/>
            <person name="Lipzen A."/>
            <person name="Lundell T."/>
            <person name="Morin E."/>
            <person name="Murat C."/>
            <person name="Riley R."/>
            <person name="Ohm R."/>
            <person name="Sun H."/>
            <person name="Tunlid A."/>
            <person name="Henrissat B."/>
            <person name="Grigoriev I.V."/>
            <person name="Hibbett D.S."/>
            <person name="Martin F."/>
        </authorList>
    </citation>
    <scope>NUCLEOTIDE SEQUENCE [LARGE SCALE GENOMIC DNA]</scope>
    <source>
        <strain evidence="2">F 1598</strain>
    </source>
</reference>
<proteinExistence type="predicted"/>
<reference evidence="1 2" key="1">
    <citation type="submission" date="2014-04" db="EMBL/GenBank/DDBJ databases">
        <authorList>
            <consortium name="DOE Joint Genome Institute"/>
            <person name="Kuo A."/>
            <person name="Tarkka M."/>
            <person name="Buscot F."/>
            <person name="Kohler A."/>
            <person name="Nagy L.G."/>
            <person name="Floudas D."/>
            <person name="Copeland A."/>
            <person name="Barry K.W."/>
            <person name="Cichocki N."/>
            <person name="Veneault-Fourrey C."/>
            <person name="LaButti K."/>
            <person name="Lindquist E.A."/>
            <person name="Lipzen A."/>
            <person name="Lundell T."/>
            <person name="Morin E."/>
            <person name="Murat C."/>
            <person name="Sun H."/>
            <person name="Tunlid A."/>
            <person name="Henrissat B."/>
            <person name="Grigoriev I.V."/>
            <person name="Hibbett D.S."/>
            <person name="Martin F."/>
            <person name="Nordberg H.P."/>
            <person name="Cantor M.N."/>
            <person name="Hua S.X."/>
        </authorList>
    </citation>
    <scope>NUCLEOTIDE SEQUENCE [LARGE SCALE GENOMIC DNA]</scope>
    <source>
        <strain evidence="1 2">F 1598</strain>
    </source>
</reference>
<accession>A0A0C3F870</accession>
<protein>
    <submittedName>
        <fullName evidence="1">Uncharacterized protein</fullName>
    </submittedName>
</protein>